<name>A0A2R6AF58_9ARCH</name>
<comment type="caution">
    <text evidence="7">The sequence shown here is derived from an EMBL/GenBank/DDBJ whole genome shotgun (WGS) entry which is preliminary data.</text>
</comment>
<evidence type="ECO:0000256" key="5">
    <source>
        <dbReference type="ARBA" id="ARBA00024042"/>
    </source>
</evidence>
<dbReference type="PANTHER" id="PTHR10578">
    <property type="entry name" value="S -2-HYDROXY-ACID OXIDASE-RELATED"/>
    <property type="match status" value="1"/>
</dbReference>
<keyword evidence="2" id="KW-0285">Flavoprotein</keyword>
<dbReference type="AlphaFoldDB" id="A0A2R6AF58"/>
<dbReference type="GO" id="GO:0016614">
    <property type="term" value="F:oxidoreductase activity, acting on CH-OH group of donors"/>
    <property type="evidence" value="ECO:0007669"/>
    <property type="project" value="UniProtKB-ARBA"/>
</dbReference>
<protein>
    <submittedName>
        <fullName evidence="7">Alpha-hydroxy-acid oxidizing enzyme</fullName>
    </submittedName>
</protein>
<dbReference type="PANTHER" id="PTHR10578:SF143">
    <property type="entry name" value="FMN-DEPENDENT ALPHA-HYDROXY ACID DEHYDROGENASE PB1A11.03"/>
    <property type="match status" value="1"/>
</dbReference>
<proteinExistence type="inferred from homology"/>
<evidence type="ECO:0000256" key="2">
    <source>
        <dbReference type="ARBA" id="ARBA00022630"/>
    </source>
</evidence>
<dbReference type="PROSITE" id="PS51349">
    <property type="entry name" value="FMN_HYDROXY_ACID_DH_2"/>
    <property type="match status" value="1"/>
</dbReference>
<sequence>MSKYAVENPGPSYQFARFSGADPYKEFPVSLEEWRDAAKKIVPHDAWDYLEGGAGSESTLSWNVESFSKWRLRPRYLRDVSRRSLSVSLFGREEPTPLVLAPMGALSVIHADAEIAVARAAAKFGIPFVLSTVSSHSIEEVAAEAPETEKWFQLYPGKDMEIVKSMIRRAESSGYRVLVVTVDTFMLGWRVRDLRNSYLPFLKGAGLANYLTDPVFLSQLNRLPEEDMMGAISKFLSVYVNPQFTWSHLREILEFTKLPVVLKGITHPQDVKLAADAGVSGVVVSNHGGRQVDGAVSTIDALSQITEAPPPHIELLLDGGIRHACDALKAIALGARAVMIGRPYAYALATAGQRGVEAYLNQLIAEFDLELGLSGFISPSELNRECVTRV</sequence>
<dbReference type="PROSITE" id="PS00557">
    <property type="entry name" value="FMN_HYDROXY_ACID_DH_1"/>
    <property type="match status" value="1"/>
</dbReference>
<dbReference type="InterPro" id="IPR037396">
    <property type="entry name" value="FMN_HAD"/>
</dbReference>
<dbReference type="Gene3D" id="3.20.20.70">
    <property type="entry name" value="Aldolase class I"/>
    <property type="match status" value="1"/>
</dbReference>
<reference evidence="7 8" key="1">
    <citation type="submission" date="2017-04" db="EMBL/GenBank/DDBJ databases">
        <title>Novel microbial lineages endemic to geothermal iron-oxide mats fill important gaps in the evolutionary history of Archaea.</title>
        <authorList>
            <person name="Jay Z.J."/>
            <person name="Beam J.P."/>
            <person name="Dlakic M."/>
            <person name="Rusch D.B."/>
            <person name="Kozubal M.A."/>
            <person name="Inskeep W.P."/>
        </authorList>
    </citation>
    <scope>NUCLEOTIDE SEQUENCE [LARGE SCALE GENOMIC DNA]</scope>
    <source>
        <strain evidence="7">OSP_D</strain>
    </source>
</reference>
<gene>
    <name evidence="7" type="ORF">B9Q03_12665</name>
</gene>
<evidence type="ECO:0000259" key="6">
    <source>
        <dbReference type="PROSITE" id="PS51349"/>
    </source>
</evidence>
<dbReference type="InterPro" id="IPR012133">
    <property type="entry name" value="Alpha-hydoxy_acid_DH_FMN"/>
</dbReference>
<keyword evidence="3" id="KW-0288">FMN</keyword>
<accession>A0A2R6AF58</accession>
<keyword evidence="4" id="KW-0560">Oxidoreductase</keyword>
<dbReference type="InterPro" id="IPR000262">
    <property type="entry name" value="FMN-dep_DH"/>
</dbReference>
<organism evidence="7 8">
    <name type="scientific">Candidatus Marsarchaeota G2 archaeon OSP_D</name>
    <dbReference type="NCBI Taxonomy" id="1978157"/>
    <lineage>
        <taxon>Archaea</taxon>
        <taxon>Candidatus Marsarchaeota</taxon>
        <taxon>Candidatus Marsarchaeota group 2</taxon>
    </lineage>
</organism>
<dbReference type="EMBL" id="NEXE01000260">
    <property type="protein sequence ID" value="PSN85000.1"/>
    <property type="molecule type" value="Genomic_DNA"/>
</dbReference>
<evidence type="ECO:0000313" key="7">
    <source>
        <dbReference type="EMBL" id="PSN85000.1"/>
    </source>
</evidence>
<evidence type="ECO:0000256" key="4">
    <source>
        <dbReference type="ARBA" id="ARBA00023002"/>
    </source>
</evidence>
<dbReference type="PIRSF" id="PIRSF000138">
    <property type="entry name" value="Al-hdrx_acd_dh"/>
    <property type="match status" value="1"/>
</dbReference>
<dbReference type="GO" id="GO:0010181">
    <property type="term" value="F:FMN binding"/>
    <property type="evidence" value="ECO:0007669"/>
    <property type="project" value="InterPro"/>
</dbReference>
<evidence type="ECO:0000256" key="1">
    <source>
        <dbReference type="ARBA" id="ARBA00001917"/>
    </source>
</evidence>
<feature type="domain" description="FMN hydroxy acid dehydrogenase" evidence="6">
    <location>
        <begin position="23"/>
        <end position="390"/>
    </location>
</feature>
<comment type="cofactor">
    <cofactor evidence="1">
        <name>FMN</name>
        <dbReference type="ChEBI" id="CHEBI:58210"/>
    </cofactor>
</comment>
<comment type="similarity">
    <text evidence="5">Belongs to the FMN-dependent alpha-hydroxy acid dehydrogenase family.</text>
</comment>
<dbReference type="FunFam" id="3.20.20.70:FF:000029">
    <property type="entry name" value="L-lactate dehydrogenase"/>
    <property type="match status" value="1"/>
</dbReference>
<dbReference type="SUPFAM" id="SSF51395">
    <property type="entry name" value="FMN-linked oxidoreductases"/>
    <property type="match status" value="1"/>
</dbReference>
<dbReference type="Pfam" id="PF01070">
    <property type="entry name" value="FMN_dh"/>
    <property type="match status" value="1"/>
</dbReference>
<evidence type="ECO:0000313" key="8">
    <source>
        <dbReference type="Proteomes" id="UP000240322"/>
    </source>
</evidence>
<evidence type="ECO:0000256" key="3">
    <source>
        <dbReference type="ARBA" id="ARBA00022643"/>
    </source>
</evidence>
<dbReference type="InterPro" id="IPR013785">
    <property type="entry name" value="Aldolase_TIM"/>
</dbReference>
<dbReference type="InterPro" id="IPR008259">
    <property type="entry name" value="FMN_hydac_DH_AS"/>
</dbReference>
<dbReference type="Proteomes" id="UP000240322">
    <property type="component" value="Unassembled WGS sequence"/>
</dbReference>